<dbReference type="EMBL" id="FO082050">
    <property type="protein sequence ID" value="CCE82616.1"/>
    <property type="molecule type" value="Genomic_DNA"/>
</dbReference>
<organism evidence="6 7">
    <name type="scientific">Pichia sorbitophila (strain ATCC MYA-4447 / BCRC 22081 / CBS 7064 / NBRC 10061 / NRRL Y-12695)</name>
    <name type="common">Hybrid yeast</name>
    <dbReference type="NCBI Taxonomy" id="559304"/>
    <lineage>
        <taxon>Eukaryota</taxon>
        <taxon>Fungi</taxon>
        <taxon>Dikarya</taxon>
        <taxon>Ascomycota</taxon>
        <taxon>Saccharomycotina</taxon>
        <taxon>Pichiomycetes</taxon>
        <taxon>Debaryomycetaceae</taxon>
        <taxon>Millerozyma</taxon>
    </lineage>
</organism>
<dbReference type="SUPFAM" id="SSF48371">
    <property type="entry name" value="ARM repeat"/>
    <property type="match status" value="1"/>
</dbReference>
<evidence type="ECO:0000256" key="3">
    <source>
        <dbReference type="ARBA" id="ARBA00020719"/>
    </source>
</evidence>
<dbReference type="InterPro" id="IPR050693">
    <property type="entry name" value="Hsp70_NEF-Inhibitors"/>
</dbReference>
<evidence type="ECO:0000259" key="5">
    <source>
        <dbReference type="Pfam" id="PF08609"/>
    </source>
</evidence>
<dbReference type="PANTHER" id="PTHR19316:SF18">
    <property type="entry name" value="HSP70-BINDING PROTEIN 1"/>
    <property type="match status" value="1"/>
</dbReference>
<dbReference type="InterPro" id="IPR011989">
    <property type="entry name" value="ARM-like"/>
</dbReference>
<evidence type="ECO:0000256" key="2">
    <source>
        <dbReference type="ARBA" id="ARBA00015214"/>
    </source>
</evidence>
<reference evidence="6 7" key="1">
    <citation type="journal article" date="2012" name="G3 (Bethesda)">
        <title>Pichia sorbitophila, an interspecies yeast hybrid reveals early steps of genome resolution following polyploidization.</title>
        <authorList>
            <person name="Leh Louis V."/>
            <person name="Despons L."/>
            <person name="Friedrich A."/>
            <person name="Martin T."/>
            <person name="Durrens P."/>
            <person name="Casaregola S."/>
            <person name="Neuveglise C."/>
            <person name="Fairhead C."/>
            <person name="Marck C."/>
            <person name="Cruz J.A."/>
            <person name="Straub M.L."/>
            <person name="Kugler V."/>
            <person name="Sacerdot C."/>
            <person name="Uzunov Z."/>
            <person name="Thierry A."/>
            <person name="Weiss S."/>
            <person name="Bleykasten C."/>
            <person name="De Montigny J."/>
            <person name="Jacques N."/>
            <person name="Jung P."/>
            <person name="Lemaire M."/>
            <person name="Mallet S."/>
            <person name="Morel G."/>
            <person name="Richard G.F."/>
            <person name="Sarkar A."/>
            <person name="Savel G."/>
            <person name="Schacherer J."/>
            <person name="Seret M.L."/>
            <person name="Talla E."/>
            <person name="Samson G."/>
            <person name="Jubin C."/>
            <person name="Poulain J."/>
            <person name="Vacherie B."/>
            <person name="Barbe V."/>
            <person name="Pelletier E."/>
            <person name="Sherman D.J."/>
            <person name="Westhof E."/>
            <person name="Weissenbach J."/>
            <person name="Baret P.V."/>
            <person name="Wincker P."/>
            <person name="Gaillardin C."/>
            <person name="Dujon B."/>
            <person name="Souciet J.L."/>
        </authorList>
    </citation>
    <scope>NUCLEOTIDE SEQUENCE [LARGE SCALE GENOMIC DNA]</scope>
    <source>
        <strain evidence="7">ATCC MYA-4447 / BCRC 22081 / CBS 7064 / NBRC 10061 / NRRL Y-12695</strain>
    </source>
</reference>
<gene>
    <name evidence="6" type="primary">Piso0_002348</name>
    <name evidence="6" type="ORF">GNLVRS01_PISO0J10085g</name>
</gene>
<dbReference type="Gene3D" id="1.25.10.10">
    <property type="entry name" value="Leucine-rich Repeat Variant"/>
    <property type="match status" value="1"/>
</dbReference>
<accession>G8YCD5</accession>
<evidence type="ECO:0000256" key="1">
    <source>
        <dbReference type="ARBA" id="ARBA00011045"/>
    </source>
</evidence>
<name>G8YCD5_PICSO</name>
<proteinExistence type="inferred from homology"/>
<evidence type="ECO:0000313" key="7">
    <source>
        <dbReference type="Proteomes" id="UP000005222"/>
    </source>
</evidence>
<dbReference type="InterPro" id="IPR013918">
    <property type="entry name" value="Nucleotide_exch_fac_Fes1"/>
</dbReference>
<dbReference type="HOGENOM" id="CLU_046722_1_0_1"/>
<dbReference type="OMA" id="VDYGHEK"/>
<dbReference type="InParanoid" id="G8YCD5"/>
<sequence>MDKLLNWSIAQQSGDKEAIEKVGNPDPKMLEQLFGGPDEPTLMKQAFQVIENPEASVENKEVAFDNFEMLIENLDNANNIENLGLWPNLINQLEENIPESLRVFAASCVGVAVQNNPTSQENFVKHSGVSALISIASDKKSPVELELKTLFALSSLLRNSPVAYAEFEKNDGWKIFESVDYGHEKIKLRSLSIISAILSTSFDKKVVEEIHNHAIIKTLIGILSNDEHIGCIDKALNIISQLFHLSFDFSKDEIQKISSALQRIESKKDQISTEDFHHVQKSVSEN</sequence>
<dbReference type="FunCoup" id="G8YCD5">
    <property type="interactions" value="351"/>
</dbReference>
<dbReference type="Pfam" id="PF08609">
    <property type="entry name" value="Fes1"/>
    <property type="match status" value="1"/>
</dbReference>
<dbReference type="STRING" id="559304.G8YCD5"/>
<dbReference type="OrthoDB" id="10250458at2759"/>
<keyword evidence="7" id="KW-1185">Reference proteome</keyword>
<evidence type="ECO:0000256" key="4">
    <source>
        <dbReference type="ARBA" id="ARBA00022737"/>
    </source>
</evidence>
<feature type="domain" description="Nucleotide exchange factor Fes1" evidence="5">
    <location>
        <begin position="1"/>
        <end position="80"/>
    </location>
</feature>
<dbReference type="GO" id="GO:0000774">
    <property type="term" value="F:adenyl-nucleotide exchange factor activity"/>
    <property type="evidence" value="ECO:0007669"/>
    <property type="project" value="TreeGrafter"/>
</dbReference>
<dbReference type="Proteomes" id="UP000005222">
    <property type="component" value="Chromosome J"/>
</dbReference>
<dbReference type="InterPro" id="IPR016024">
    <property type="entry name" value="ARM-type_fold"/>
</dbReference>
<dbReference type="PANTHER" id="PTHR19316">
    <property type="entry name" value="PROTEIN FOLDING REGULATOR"/>
    <property type="match status" value="1"/>
</dbReference>
<evidence type="ECO:0000313" key="6">
    <source>
        <dbReference type="EMBL" id="CCE82616.1"/>
    </source>
</evidence>
<dbReference type="eggNOG" id="KOG2160">
    <property type="taxonomic scope" value="Eukaryota"/>
</dbReference>
<protein>
    <recommendedName>
        <fullName evidence="3">Hsp70 nucleotide exchange factor FES1</fullName>
    </recommendedName>
    <alternativeName>
        <fullName evidence="2">Hsp70 nucleotide exchange factor fes1</fullName>
    </alternativeName>
</protein>
<dbReference type="GO" id="GO:0005783">
    <property type="term" value="C:endoplasmic reticulum"/>
    <property type="evidence" value="ECO:0007669"/>
    <property type="project" value="TreeGrafter"/>
</dbReference>
<keyword evidence="4" id="KW-0677">Repeat</keyword>
<dbReference type="AlphaFoldDB" id="G8YCD5"/>
<comment type="similarity">
    <text evidence="1">Belongs to the FES1 family.</text>
</comment>